<dbReference type="Proteomes" id="UP000805193">
    <property type="component" value="Unassembled WGS sequence"/>
</dbReference>
<name>A0AC60Q9L9_IXOPE</name>
<dbReference type="EMBL" id="JABSTQ010009374">
    <property type="protein sequence ID" value="KAG0429859.1"/>
    <property type="molecule type" value="Genomic_DNA"/>
</dbReference>
<sequence length="565" mass="63322">MDIEDLRSENERLTKDLQYAASIGQSFLEKNAELEAEMANVHSRYVVRIEKLEQECHSLRMKLDCSISAENSLNAEVDVLRDQLKRARESCSKSELASKKLEASLAEKQQSENDRTAAVELHLRTQVKALEEQLSESHKLNERLLAQDCNSMLSEEGGHTSVLAAREQELELLLKQVQAEVEALGASKHVLEAELAEAQGRLRETLDSLTVERAATLKAEREATELRAQLDALQLSQVDPKQRGNSLFSEVEDRRLKQERELLSLRTRFRALHEQESSLREEVRKSRAQMAQLMAAGGRRADARQVALLQDALARAKLDIAQLTRALPSQGSGARATSEAPSVPLSGLLEMERKKVEALERERLSLLRVQSESHVREDELLRELHKASLKAEALEARMLKMMAQKDDCSVGRKDSAIHEQLGVVEEEPPVLRERIVMSHAFRPECAGAPSSKRPKTSSREDKENTDKAPDNETQRGNTARDEAQRDEALVEHGQCDEAQRGRAEEVVRKPKVAFQDDAGEAANTAIDERASLGTKRKLRRGSVVVPQQKVESSSTQVEVQQCKQQ</sequence>
<evidence type="ECO:0000313" key="2">
    <source>
        <dbReference type="Proteomes" id="UP000805193"/>
    </source>
</evidence>
<reference evidence="1 2" key="1">
    <citation type="journal article" date="2020" name="Cell">
        <title>Large-Scale Comparative Analyses of Tick Genomes Elucidate Their Genetic Diversity and Vector Capacities.</title>
        <authorList>
            <consortium name="Tick Genome and Microbiome Consortium (TIGMIC)"/>
            <person name="Jia N."/>
            <person name="Wang J."/>
            <person name="Shi W."/>
            <person name="Du L."/>
            <person name="Sun Y."/>
            <person name="Zhan W."/>
            <person name="Jiang J.F."/>
            <person name="Wang Q."/>
            <person name="Zhang B."/>
            <person name="Ji P."/>
            <person name="Bell-Sakyi L."/>
            <person name="Cui X.M."/>
            <person name="Yuan T.T."/>
            <person name="Jiang B.G."/>
            <person name="Yang W.F."/>
            <person name="Lam T.T."/>
            <person name="Chang Q.C."/>
            <person name="Ding S.J."/>
            <person name="Wang X.J."/>
            <person name="Zhu J.G."/>
            <person name="Ruan X.D."/>
            <person name="Zhao L."/>
            <person name="Wei J.T."/>
            <person name="Ye R.Z."/>
            <person name="Que T.C."/>
            <person name="Du C.H."/>
            <person name="Zhou Y.H."/>
            <person name="Cheng J.X."/>
            <person name="Dai P.F."/>
            <person name="Guo W.B."/>
            <person name="Han X.H."/>
            <person name="Huang E.J."/>
            <person name="Li L.F."/>
            <person name="Wei W."/>
            <person name="Gao Y.C."/>
            <person name="Liu J.Z."/>
            <person name="Shao H.Z."/>
            <person name="Wang X."/>
            <person name="Wang C.C."/>
            <person name="Yang T.C."/>
            <person name="Huo Q.B."/>
            <person name="Li W."/>
            <person name="Chen H.Y."/>
            <person name="Chen S.E."/>
            <person name="Zhou L.G."/>
            <person name="Ni X.B."/>
            <person name="Tian J.H."/>
            <person name="Sheng Y."/>
            <person name="Liu T."/>
            <person name="Pan Y.S."/>
            <person name="Xia L.Y."/>
            <person name="Li J."/>
            <person name="Zhao F."/>
            <person name="Cao W.C."/>
        </authorList>
    </citation>
    <scope>NUCLEOTIDE SEQUENCE [LARGE SCALE GENOMIC DNA]</scope>
    <source>
        <strain evidence="1">Iper-2018</strain>
    </source>
</reference>
<protein>
    <submittedName>
        <fullName evidence="1">Uncharacterized protein</fullName>
    </submittedName>
</protein>
<organism evidence="1 2">
    <name type="scientific">Ixodes persulcatus</name>
    <name type="common">Taiga tick</name>
    <dbReference type="NCBI Taxonomy" id="34615"/>
    <lineage>
        <taxon>Eukaryota</taxon>
        <taxon>Metazoa</taxon>
        <taxon>Ecdysozoa</taxon>
        <taxon>Arthropoda</taxon>
        <taxon>Chelicerata</taxon>
        <taxon>Arachnida</taxon>
        <taxon>Acari</taxon>
        <taxon>Parasitiformes</taxon>
        <taxon>Ixodida</taxon>
        <taxon>Ixodoidea</taxon>
        <taxon>Ixodidae</taxon>
        <taxon>Ixodinae</taxon>
        <taxon>Ixodes</taxon>
    </lineage>
</organism>
<proteinExistence type="predicted"/>
<accession>A0AC60Q9L9</accession>
<comment type="caution">
    <text evidence="1">The sequence shown here is derived from an EMBL/GenBank/DDBJ whole genome shotgun (WGS) entry which is preliminary data.</text>
</comment>
<evidence type="ECO:0000313" key="1">
    <source>
        <dbReference type="EMBL" id="KAG0429859.1"/>
    </source>
</evidence>
<keyword evidence="2" id="KW-1185">Reference proteome</keyword>
<gene>
    <name evidence="1" type="ORF">HPB47_023232</name>
</gene>